<dbReference type="AlphaFoldDB" id="A0A9D1NC63"/>
<evidence type="ECO:0000313" key="2">
    <source>
        <dbReference type="EMBL" id="HIV00140.1"/>
    </source>
</evidence>
<accession>A0A9D1NC63</accession>
<keyword evidence="1" id="KW-1133">Transmembrane helix</keyword>
<gene>
    <name evidence="2" type="ORF">IAB14_03375</name>
</gene>
<comment type="caution">
    <text evidence="2">The sequence shown here is derived from an EMBL/GenBank/DDBJ whole genome shotgun (WGS) entry which is preliminary data.</text>
</comment>
<proteinExistence type="predicted"/>
<dbReference type="Pfam" id="PF09581">
    <property type="entry name" value="Spore_III_AF"/>
    <property type="match status" value="1"/>
</dbReference>
<dbReference type="InterPro" id="IPR014245">
    <property type="entry name" value="Spore_III_AF"/>
</dbReference>
<keyword evidence="1" id="KW-0812">Transmembrane</keyword>
<reference evidence="2" key="1">
    <citation type="submission" date="2020-10" db="EMBL/GenBank/DDBJ databases">
        <authorList>
            <person name="Gilroy R."/>
        </authorList>
    </citation>
    <scope>NUCLEOTIDE SEQUENCE</scope>
    <source>
        <strain evidence="2">23406</strain>
    </source>
</reference>
<feature type="transmembrane region" description="Helical" evidence="1">
    <location>
        <begin position="35"/>
        <end position="52"/>
    </location>
</feature>
<dbReference type="Proteomes" id="UP000886891">
    <property type="component" value="Unassembled WGS sequence"/>
</dbReference>
<organism evidence="2 3">
    <name type="scientific">Candidatus Stercoripulliclostridium merdipullorum</name>
    <dbReference type="NCBI Taxonomy" id="2840952"/>
    <lineage>
        <taxon>Bacteria</taxon>
        <taxon>Bacillati</taxon>
        <taxon>Bacillota</taxon>
        <taxon>Clostridia</taxon>
        <taxon>Eubacteriales</taxon>
        <taxon>Candidatus Stercoripulliclostridium</taxon>
    </lineage>
</organism>
<evidence type="ECO:0000256" key="1">
    <source>
        <dbReference type="SAM" id="Phobius"/>
    </source>
</evidence>
<sequence>MIAAWALGIAASVLIVALADIAMPEGEVKKYIKGIAALLIVAAVLQPLPALIRGETADALQQSYSDLEDRLSPDATYLAEVERKNDLLRIDVCKRKLRAEGIDNVSIAVIGTGEGKLVTVDLSAAFLQEGASHINMDETIRNTVCTVFGIGRSQTLITGGNYEVV</sequence>
<keyword evidence="1" id="KW-0472">Membrane</keyword>
<reference evidence="2" key="2">
    <citation type="journal article" date="2021" name="PeerJ">
        <title>Extensive microbial diversity within the chicken gut microbiome revealed by metagenomics and culture.</title>
        <authorList>
            <person name="Gilroy R."/>
            <person name="Ravi A."/>
            <person name="Getino M."/>
            <person name="Pursley I."/>
            <person name="Horton D.L."/>
            <person name="Alikhan N.F."/>
            <person name="Baker D."/>
            <person name="Gharbi K."/>
            <person name="Hall N."/>
            <person name="Watson M."/>
            <person name="Adriaenssens E.M."/>
            <person name="Foster-Nyarko E."/>
            <person name="Jarju S."/>
            <person name="Secka A."/>
            <person name="Antonio M."/>
            <person name="Oren A."/>
            <person name="Chaudhuri R.R."/>
            <person name="La Ragione R."/>
            <person name="Hildebrand F."/>
            <person name="Pallen M.J."/>
        </authorList>
    </citation>
    <scope>NUCLEOTIDE SEQUENCE</scope>
    <source>
        <strain evidence="2">23406</strain>
    </source>
</reference>
<evidence type="ECO:0000313" key="3">
    <source>
        <dbReference type="Proteomes" id="UP000886891"/>
    </source>
</evidence>
<name>A0A9D1NC63_9FIRM</name>
<protein>
    <submittedName>
        <fullName evidence="2">Stage III sporulation protein AF</fullName>
    </submittedName>
</protein>
<dbReference type="EMBL" id="DVOH01000023">
    <property type="protein sequence ID" value="HIV00140.1"/>
    <property type="molecule type" value="Genomic_DNA"/>
</dbReference>